<evidence type="ECO:0000259" key="8">
    <source>
        <dbReference type="PROSITE" id="PS51160"/>
    </source>
</evidence>
<gene>
    <name evidence="9" type="ORF">DN062_15360</name>
</gene>
<evidence type="ECO:0000313" key="10">
    <source>
        <dbReference type="Proteomes" id="UP000250744"/>
    </source>
</evidence>
<dbReference type="OrthoDB" id="5295388at2"/>
<dbReference type="InterPro" id="IPR001792">
    <property type="entry name" value="Acylphosphatase-like_dom"/>
</dbReference>
<evidence type="ECO:0000256" key="6">
    <source>
        <dbReference type="RuleBase" id="RU000553"/>
    </source>
</evidence>
<keyword evidence="10" id="KW-1185">Reference proteome</keyword>
<sequence length="91" mass="10401">MSKLCLHLIISGRVQGVWFRRFTQEQAQLNNVTGWVKNLPDGSVEALLCGDEQNVRHVETWLSKGPELANVADIQAQQQDMDESFKTFEIR</sequence>
<evidence type="ECO:0000256" key="4">
    <source>
        <dbReference type="ARBA" id="ARBA00047645"/>
    </source>
</evidence>
<dbReference type="InterPro" id="IPR036046">
    <property type="entry name" value="Acylphosphatase-like_dom_sf"/>
</dbReference>
<evidence type="ECO:0000256" key="2">
    <source>
        <dbReference type="ARBA" id="ARBA00012150"/>
    </source>
</evidence>
<evidence type="ECO:0000313" key="9">
    <source>
        <dbReference type="EMBL" id="RAU16927.1"/>
    </source>
</evidence>
<keyword evidence="5 6" id="KW-0378">Hydrolase</keyword>
<feature type="active site" evidence="5">
    <location>
        <position position="20"/>
    </location>
</feature>
<dbReference type="EC" id="3.6.1.7" evidence="2 5"/>
<dbReference type="PROSITE" id="PS51160">
    <property type="entry name" value="ACYLPHOSPHATASE_3"/>
    <property type="match status" value="1"/>
</dbReference>
<dbReference type="PANTHER" id="PTHR47268">
    <property type="entry name" value="ACYLPHOSPHATASE"/>
    <property type="match status" value="1"/>
</dbReference>
<dbReference type="PANTHER" id="PTHR47268:SF4">
    <property type="entry name" value="ACYLPHOSPHATASE"/>
    <property type="match status" value="1"/>
</dbReference>
<protein>
    <recommendedName>
        <fullName evidence="3 5">Acylphosphatase</fullName>
        <ecNumber evidence="2 5">3.6.1.7</ecNumber>
    </recommendedName>
</protein>
<dbReference type="Proteomes" id="UP000250744">
    <property type="component" value="Unassembled WGS sequence"/>
</dbReference>
<dbReference type="InterPro" id="IPR017968">
    <property type="entry name" value="Acylphosphatase_CS"/>
</dbReference>
<feature type="active site" evidence="5">
    <location>
        <position position="38"/>
    </location>
</feature>
<evidence type="ECO:0000256" key="1">
    <source>
        <dbReference type="ARBA" id="ARBA00005614"/>
    </source>
</evidence>
<comment type="catalytic activity">
    <reaction evidence="4 5 6">
        <text>an acyl phosphate + H2O = a carboxylate + phosphate + H(+)</text>
        <dbReference type="Rhea" id="RHEA:14965"/>
        <dbReference type="ChEBI" id="CHEBI:15377"/>
        <dbReference type="ChEBI" id="CHEBI:15378"/>
        <dbReference type="ChEBI" id="CHEBI:29067"/>
        <dbReference type="ChEBI" id="CHEBI:43474"/>
        <dbReference type="ChEBI" id="CHEBI:59918"/>
        <dbReference type="EC" id="3.6.1.7"/>
    </reaction>
</comment>
<dbReference type="EMBL" id="QKRX01000014">
    <property type="protein sequence ID" value="RAU16927.1"/>
    <property type="molecule type" value="Genomic_DNA"/>
</dbReference>
<comment type="similarity">
    <text evidence="1 7">Belongs to the acylphosphatase family.</text>
</comment>
<reference evidence="9 10" key="1">
    <citation type="submission" date="2018-06" db="EMBL/GenBank/DDBJ databases">
        <title>Nitrincola tibetense sp. nov., isolated from Lake XuguoCo on Tibetan Plateau.</title>
        <authorList>
            <person name="Xing P."/>
        </authorList>
    </citation>
    <scope>NUCLEOTIDE SEQUENCE [LARGE SCALE GENOMIC DNA]</scope>
    <source>
        <strain evidence="10">xg18</strain>
    </source>
</reference>
<dbReference type="InterPro" id="IPR020456">
    <property type="entry name" value="Acylphosphatase"/>
</dbReference>
<feature type="domain" description="Acylphosphatase-like" evidence="8">
    <location>
        <begin position="5"/>
        <end position="91"/>
    </location>
</feature>
<organism evidence="9 10">
    <name type="scientific">Nitrincola tibetensis</name>
    <dbReference type="NCBI Taxonomy" id="2219697"/>
    <lineage>
        <taxon>Bacteria</taxon>
        <taxon>Pseudomonadati</taxon>
        <taxon>Pseudomonadota</taxon>
        <taxon>Gammaproteobacteria</taxon>
        <taxon>Oceanospirillales</taxon>
        <taxon>Oceanospirillaceae</taxon>
        <taxon>Nitrincola</taxon>
    </lineage>
</organism>
<name>A0A364NJ64_9GAMM</name>
<dbReference type="PROSITE" id="PS00151">
    <property type="entry name" value="ACYLPHOSPHATASE_2"/>
    <property type="match status" value="1"/>
</dbReference>
<evidence type="ECO:0000256" key="5">
    <source>
        <dbReference type="PROSITE-ProRule" id="PRU00520"/>
    </source>
</evidence>
<proteinExistence type="inferred from homology"/>
<dbReference type="SUPFAM" id="SSF54975">
    <property type="entry name" value="Acylphosphatase/BLUF domain-like"/>
    <property type="match status" value="1"/>
</dbReference>
<accession>A0A364NJ64</accession>
<evidence type="ECO:0000256" key="3">
    <source>
        <dbReference type="ARBA" id="ARBA00015991"/>
    </source>
</evidence>
<dbReference type="GO" id="GO:0003998">
    <property type="term" value="F:acylphosphatase activity"/>
    <property type="evidence" value="ECO:0007669"/>
    <property type="project" value="UniProtKB-EC"/>
</dbReference>
<dbReference type="AlphaFoldDB" id="A0A364NJ64"/>
<evidence type="ECO:0000256" key="7">
    <source>
        <dbReference type="RuleBase" id="RU004168"/>
    </source>
</evidence>
<dbReference type="Pfam" id="PF00708">
    <property type="entry name" value="Acylphosphatase"/>
    <property type="match status" value="1"/>
</dbReference>
<dbReference type="PROSITE" id="PS00150">
    <property type="entry name" value="ACYLPHOSPHATASE_1"/>
    <property type="match status" value="1"/>
</dbReference>
<dbReference type="RefSeq" id="WP_112160186.1">
    <property type="nucleotide sequence ID" value="NZ_QKRX01000014.1"/>
</dbReference>
<comment type="caution">
    <text evidence="9">The sequence shown here is derived from an EMBL/GenBank/DDBJ whole genome shotgun (WGS) entry which is preliminary data.</text>
</comment>
<dbReference type="Gene3D" id="3.30.70.100">
    <property type="match status" value="1"/>
</dbReference>